<evidence type="ECO:0000256" key="2">
    <source>
        <dbReference type="ARBA" id="ARBA00022840"/>
    </source>
</evidence>
<dbReference type="GO" id="GO:0051301">
    <property type="term" value="P:cell division"/>
    <property type="evidence" value="ECO:0007669"/>
    <property type="project" value="UniProtKB-KW"/>
</dbReference>
<evidence type="ECO:0000256" key="1">
    <source>
        <dbReference type="ARBA" id="ARBA00022741"/>
    </source>
</evidence>
<dbReference type="Gene3D" id="3.40.50.300">
    <property type="entry name" value="P-loop containing nucleotide triphosphate hydrolases"/>
    <property type="match status" value="1"/>
</dbReference>
<evidence type="ECO:0000259" key="6">
    <source>
        <dbReference type="PROSITE" id="PS50901"/>
    </source>
</evidence>
<feature type="transmembrane region" description="Helical" evidence="5">
    <location>
        <begin position="157"/>
        <end position="180"/>
    </location>
</feature>
<dbReference type="InterPro" id="IPR050206">
    <property type="entry name" value="FtsK/SpoIIIE/SftA"/>
</dbReference>
<feature type="binding site" evidence="3">
    <location>
        <begin position="364"/>
        <end position="371"/>
    </location>
    <ligand>
        <name>ATP</name>
        <dbReference type="ChEBI" id="CHEBI:30616"/>
    </ligand>
</feature>
<dbReference type="InterPro" id="IPR027417">
    <property type="entry name" value="P-loop_NTPase"/>
</dbReference>
<keyword evidence="1 3" id="KW-0547">Nucleotide-binding</keyword>
<evidence type="ECO:0000256" key="3">
    <source>
        <dbReference type="PROSITE-ProRule" id="PRU00289"/>
    </source>
</evidence>
<dbReference type="PANTHER" id="PTHR22683:SF41">
    <property type="entry name" value="DNA TRANSLOCASE FTSK"/>
    <property type="match status" value="1"/>
</dbReference>
<feature type="compositionally biased region" description="Pro residues" evidence="4">
    <location>
        <begin position="1"/>
        <end position="11"/>
    </location>
</feature>
<comment type="caution">
    <text evidence="7">The sequence shown here is derived from an EMBL/GenBank/DDBJ whole genome shotgun (WGS) entry which is preliminary data.</text>
</comment>
<feature type="region of interest" description="Disordered" evidence="4">
    <location>
        <begin position="1"/>
        <end position="62"/>
    </location>
</feature>
<reference evidence="8" key="1">
    <citation type="submission" date="2023-07" db="EMBL/GenBank/DDBJ databases">
        <title>30 novel species of actinomycetes from the DSMZ collection.</title>
        <authorList>
            <person name="Nouioui I."/>
        </authorList>
    </citation>
    <scope>NUCLEOTIDE SEQUENCE [LARGE SCALE GENOMIC DNA]</scope>
    <source>
        <strain evidence="8">DSM 44915</strain>
    </source>
</reference>
<dbReference type="RefSeq" id="WP_311664990.1">
    <property type="nucleotide sequence ID" value="NZ_JAVREO010000002.1"/>
</dbReference>
<evidence type="ECO:0000313" key="8">
    <source>
        <dbReference type="Proteomes" id="UP001183410"/>
    </source>
</evidence>
<dbReference type="InterPro" id="IPR002543">
    <property type="entry name" value="FtsK_dom"/>
</dbReference>
<feature type="compositionally biased region" description="Basic and acidic residues" evidence="4">
    <location>
        <begin position="27"/>
        <end position="51"/>
    </location>
</feature>
<keyword evidence="2 3" id="KW-0067">ATP-binding</keyword>
<dbReference type="PANTHER" id="PTHR22683">
    <property type="entry name" value="SPORULATION PROTEIN RELATED"/>
    <property type="match status" value="1"/>
</dbReference>
<feature type="domain" description="FtsK" evidence="6">
    <location>
        <begin position="348"/>
        <end position="541"/>
    </location>
</feature>
<name>A0ABU2JKP4_9ACTN</name>
<keyword evidence="8" id="KW-1185">Reference proteome</keyword>
<dbReference type="EMBL" id="JAVREO010000002">
    <property type="protein sequence ID" value="MDT0265563.1"/>
    <property type="molecule type" value="Genomic_DNA"/>
</dbReference>
<keyword evidence="5" id="KW-1133">Transmembrane helix</keyword>
<protein>
    <submittedName>
        <fullName evidence="7">Cell division protein FtsK</fullName>
    </submittedName>
</protein>
<proteinExistence type="predicted"/>
<evidence type="ECO:0000313" key="7">
    <source>
        <dbReference type="EMBL" id="MDT0265563.1"/>
    </source>
</evidence>
<dbReference type="SUPFAM" id="SSF52540">
    <property type="entry name" value="P-loop containing nucleoside triphosphate hydrolases"/>
    <property type="match status" value="1"/>
</dbReference>
<keyword evidence="5" id="KW-0472">Membrane</keyword>
<dbReference type="Proteomes" id="UP001183410">
    <property type="component" value="Unassembled WGS sequence"/>
</dbReference>
<accession>A0ABU2JKP4</accession>
<keyword evidence="5" id="KW-0812">Transmembrane</keyword>
<keyword evidence="7" id="KW-0132">Cell division</keyword>
<gene>
    <name evidence="7" type="ORF">RM844_04575</name>
</gene>
<organism evidence="7 8">
    <name type="scientific">Streptomyces chisholmiae</name>
    <dbReference type="NCBI Taxonomy" id="3075540"/>
    <lineage>
        <taxon>Bacteria</taxon>
        <taxon>Bacillati</taxon>
        <taxon>Actinomycetota</taxon>
        <taxon>Actinomycetes</taxon>
        <taxon>Kitasatosporales</taxon>
        <taxon>Streptomycetaceae</taxon>
        <taxon>Streptomyces</taxon>
    </lineage>
</organism>
<evidence type="ECO:0000256" key="4">
    <source>
        <dbReference type="SAM" id="MobiDB-lite"/>
    </source>
</evidence>
<keyword evidence="7" id="KW-0131">Cell cycle</keyword>
<dbReference type="PROSITE" id="PS50901">
    <property type="entry name" value="FTSK"/>
    <property type="match status" value="1"/>
</dbReference>
<evidence type="ECO:0000256" key="5">
    <source>
        <dbReference type="SAM" id="Phobius"/>
    </source>
</evidence>
<sequence>MSHPPDSPPPAHLRVVPPAAPALEQSADEHDEHHAPDDSRPSLADRPDARGPGRLTRLRSATRRPVRPDWLRTKTGFLDGAYWLAGHLGHTLAFHALRSPVYLGRLLLRAPAGLGRVLGGLSRWACDAESLPLREAAARREDIGEWLRLSRQRDARVRWRGICLSVGTPLALAVLLYLVYATSPAVQAAALGLAVAVFGAVGAPADAPLASRAIIRTEVAKLTSDIVVRAMAAIGISQITNEVNKGRDGIQFVAPITREGPGWRADIDLPLGVTVTDVIERRARLASGLRRPLGCVWPDPDPTEHEGRLVLWVGDRDLSKSGPVKWPLASGERHDVFRHIPFGIDPRGRPQSVPLIQHNVLVGSLPGQGKTSTVRVLTCGAALDPTVELWIHENKGTGDLDALEPVSRRFVSGLDEESINYAADSLALLRREVERRVKVLKGLPRDLCPDKRITRAIADRRSLKLWPLVAVFDECQNLFLSQRRGKQAGEDAEFVIKLGRALGVVLILSTQRPDKDSLPTGVSGNVSIRFCLKVAGQIENDMVLGTSMYKNGVRATQFRPEIDAGTGYLAGATALPTVVRTAYLDDPHTARIAAKAIALRRAAGTLDGESIGDDQRADDAGLDVLADLLAVVRPEESKIWTETALERLAELRPATYRDWPPEQLTAAVKPFGISTVQVGRRIDGKVVNRRGLERARLEAALAQRDERRAA</sequence>